<sequence>MLFASARPMGHFGAAQIKMASMTLATVQMDLERYKAMPVVMTEAYLDALNKLLEPLAIIRGPMGLRTWLAEVQFFMMKLKQRSFSGMPLNPRERQVLTWYAARWRELRGGACDMGRPEAQIVLMSMGEMAMF</sequence>
<organism evidence="1 2">
    <name type="scientific">Papiliotrema laurentii</name>
    <name type="common">Cryptococcus laurentii</name>
    <dbReference type="NCBI Taxonomy" id="5418"/>
    <lineage>
        <taxon>Eukaryota</taxon>
        <taxon>Fungi</taxon>
        <taxon>Dikarya</taxon>
        <taxon>Basidiomycota</taxon>
        <taxon>Agaricomycotina</taxon>
        <taxon>Tremellomycetes</taxon>
        <taxon>Tremellales</taxon>
        <taxon>Rhynchogastremaceae</taxon>
        <taxon>Papiliotrema</taxon>
    </lineage>
</organism>
<dbReference type="Proteomes" id="UP001182556">
    <property type="component" value="Unassembled WGS sequence"/>
</dbReference>
<proteinExistence type="predicted"/>
<accession>A0AAD9CVX4</accession>
<dbReference type="AlphaFoldDB" id="A0AAD9CVX4"/>
<gene>
    <name evidence="1" type="ORF">DB88DRAFT_99863</name>
</gene>
<reference evidence="1" key="1">
    <citation type="submission" date="2023-02" db="EMBL/GenBank/DDBJ databases">
        <title>Identification and recombinant expression of a fungal hydrolase from Papiliotrema laurentii that hydrolyzes apple cutin and clears colloidal polyester polyurethane.</title>
        <authorList>
            <consortium name="DOE Joint Genome Institute"/>
            <person name="Roman V.A."/>
            <person name="Bojanowski C."/>
            <person name="Crable B.R."/>
            <person name="Wagner D.N."/>
            <person name="Hung C.S."/>
            <person name="Nadeau L.J."/>
            <person name="Schratz L."/>
            <person name="Haridas S."/>
            <person name="Pangilinan J."/>
            <person name="Lipzen A."/>
            <person name="Na H."/>
            <person name="Yan M."/>
            <person name="Ng V."/>
            <person name="Grigoriev I.V."/>
            <person name="Spatafora J.W."/>
            <person name="Barlow D."/>
            <person name="Biffinger J."/>
            <person name="Kelley-Loughnane N."/>
            <person name="Varaljay V.A."/>
            <person name="Crookes-Goodson W.J."/>
        </authorList>
    </citation>
    <scope>NUCLEOTIDE SEQUENCE</scope>
    <source>
        <strain evidence="1">5307AH</strain>
    </source>
</reference>
<evidence type="ECO:0000313" key="2">
    <source>
        <dbReference type="Proteomes" id="UP001182556"/>
    </source>
</evidence>
<evidence type="ECO:0000313" key="1">
    <source>
        <dbReference type="EMBL" id="KAK1921363.1"/>
    </source>
</evidence>
<comment type="caution">
    <text evidence="1">The sequence shown here is derived from an EMBL/GenBank/DDBJ whole genome shotgun (WGS) entry which is preliminary data.</text>
</comment>
<protein>
    <submittedName>
        <fullName evidence="1">Uncharacterized protein</fullName>
    </submittedName>
</protein>
<name>A0AAD9CVX4_PAPLA</name>
<keyword evidence="2" id="KW-1185">Reference proteome</keyword>
<dbReference type="EMBL" id="JAODAN010000011">
    <property type="protein sequence ID" value="KAK1921363.1"/>
    <property type="molecule type" value="Genomic_DNA"/>
</dbReference>